<sequence>MAGRDDGALVLLDDRSITGLPRVDDKLGRFEEKVLFLALTSNGSSNMDVEFIHFMLELR</sequence>
<keyword evidence="2" id="KW-1185">Reference proteome</keyword>
<dbReference type="AlphaFoldDB" id="A0A9J5ZA93"/>
<proteinExistence type="predicted"/>
<organism evidence="1 2">
    <name type="scientific">Solanum commersonii</name>
    <name type="common">Commerson's wild potato</name>
    <name type="synonym">Commerson's nightshade</name>
    <dbReference type="NCBI Taxonomy" id="4109"/>
    <lineage>
        <taxon>Eukaryota</taxon>
        <taxon>Viridiplantae</taxon>
        <taxon>Streptophyta</taxon>
        <taxon>Embryophyta</taxon>
        <taxon>Tracheophyta</taxon>
        <taxon>Spermatophyta</taxon>
        <taxon>Magnoliopsida</taxon>
        <taxon>eudicotyledons</taxon>
        <taxon>Gunneridae</taxon>
        <taxon>Pentapetalae</taxon>
        <taxon>asterids</taxon>
        <taxon>lamiids</taxon>
        <taxon>Solanales</taxon>
        <taxon>Solanaceae</taxon>
        <taxon>Solanoideae</taxon>
        <taxon>Solaneae</taxon>
        <taxon>Solanum</taxon>
    </lineage>
</organism>
<comment type="caution">
    <text evidence="1">The sequence shown here is derived from an EMBL/GenBank/DDBJ whole genome shotgun (WGS) entry which is preliminary data.</text>
</comment>
<accession>A0A9J5ZA93</accession>
<dbReference type="Proteomes" id="UP000824120">
    <property type="component" value="Chromosome 4"/>
</dbReference>
<name>A0A9J5ZA93_SOLCO</name>
<dbReference type="EMBL" id="JACXVP010000004">
    <property type="protein sequence ID" value="KAG5609253.1"/>
    <property type="molecule type" value="Genomic_DNA"/>
</dbReference>
<reference evidence="1 2" key="1">
    <citation type="submission" date="2020-09" db="EMBL/GenBank/DDBJ databases">
        <title>De no assembly of potato wild relative species, Solanum commersonii.</title>
        <authorList>
            <person name="Cho K."/>
        </authorList>
    </citation>
    <scope>NUCLEOTIDE SEQUENCE [LARGE SCALE GENOMIC DNA]</scope>
    <source>
        <strain evidence="1">LZ3.2</strain>
        <tissue evidence="1">Leaf</tissue>
    </source>
</reference>
<evidence type="ECO:0000313" key="1">
    <source>
        <dbReference type="EMBL" id="KAG5609253.1"/>
    </source>
</evidence>
<protein>
    <submittedName>
        <fullName evidence="1">Uncharacterized protein</fullName>
    </submittedName>
</protein>
<gene>
    <name evidence="1" type="ORF">H5410_020534</name>
</gene>
<evidence type="ECO:0000313" key="2">
    <source>
        <dbReference type="Proteomes" id="UP000824120"/>
    </source>
</evidence>